<dbReference type="Pfam" id="PF16277">
    <property type="entry name" value="DUF4926"/>
    <property type="match status" value="1"/>
</dbReference>
<name>A0ABN0HD97_9LEPT</name>
<dbReference type="Proteomes" id="UP000018720">
    <property type="component" value="Unassembled WGS sequence"/>
</dbReference>
<comment type="caution">
    <text evidence="1">The sequence shown here is derived from an EMBL/GenBank/DDBJ whole genome shotgun (WGS) entry which is preliminary data.</text>
</comment>
<evidence type="ECO:0000313" key="1">
    <source>
        <dbReference type="EMBL" id="EJZ43604.1"/>
    </source>
</evidence>
<dbReference type="InterPro" id="IPR032568">
    <property type="entry name" value="DUF4926"/>
</dbReference>
<reference evidence="1 2" key="1">
    <citation type="submission" date="2012-08" db="EMBL/GenBank/DDBJ databases">
        <authorList>
            <person name="Harkins D.M."/>
            <person name="Durkin A.S."/>
            <person name="Selengut J.D."/>
            <person name="Sanka R."/>
            <person name="DePew J."/>
            <person name="Purushe J."/>
            <person name="Matthias M.A."/>
            <person name="Vinetz J.M."/>
            <person name="Sutton G.G."/>
            <person name="Nelson W.C."/>
            <person name="Fouts D.E."/>
        </authorList>
    </citation>
    <scope>NUCLEOTIDE SEQUENCE [LARGE SCALE GENOMIC DNA]</scope>
    <source>
        <strain evidence="1 2">MMD4847</strain>
    </source>
</reference>
<proteinExistence type="predicted"/>
<dbReference type="EMBL" id="AHOM02000004">
    <property type="protein sequence ID" value="EJZ43604.1"/>
    <property type="molecule type" value="Genomic_DNA"/>
</dbReference>
<accession>A0ABN0HD97</accession>
<keyword evidence="2" id="KW-1185">Reference proteome</keyword>
<sequence>MPPYKEHEIVKLKRNIDSIPAGAVGTIVFVYHDPRVAYEIEFLDNNGNTLGILTVEEENIEKVPKA</sequence>
<evidence type="ECO:0008006" key="3">
    <source>
        <dbReference type="Google" id="ProtNLM"/>
    </source>
</evidence>
<dbReference type="RefSeq" id="WP_008591683.1">
    <property type="nucleotide sequence ID" value="NZ_AHOM02000004.1"/>
</dbReference>
<organism evidence="1 2">
    <name type="scientific">Leptospira licerasiae str. MMD4847</name>
    <dbReference type="NCBI Taxonomy" id="1049971"/>
    <lineage>
        <taxon>Bacteria</taxon>
        <taxon>Pseudomonadati</taxon>
        <taxon>Spirochaetota</taxon>
        <taxon>Spirochaetia</taxon>
        <taxon>Leptospirales</taxon>
        <taxon>Leptospiraceae</taxon>
        <taxon>Leptospira</taxon>
    </lineage>
</organism>
<protein>
    <recommendedName>
        <fullName evidence="3">DUF4926 domain-containing protein</fullName>
    </recommendedName>
</protein>
<evidence type="ECO:0000313" key="2">
    <source>
        <dbReference type="Proteomes" id="UP000018720"/>
    </source>
</evidence>
<gene>
    <name evidence="1" type="ORF">LEP1GSC178_3140</name>
</gene>